<dbReference type="GO" id="GO:0006355">
    <property type="term" value="P:regulation of DNA-templated transcription"/>
    <property type="evidence" value="ECO:0007669"/>
    <property type="project" value="InterPro"/>
</dbReference>
<protein>
    <recommendedName>
        <fullName evidence="3">Antitoxin</fullName>
    </recommendedName>
</protein>
<accession>A0A839EFT2</accession>
<comment type="caution">
    <text evidence="1">The sequence shown here is derived from an EMBL/GenBank/DDBJ whole genome shotgun (WGS) entry which is preliminary data.</text>
</comment>
<name>A0A839EFT2_9MICO</name>
<dbReference type="InterPro" id="IPR010985">
    <property type="entry name" value="Ribbon_hlx_hlx"/>
</dbReference>
<evidence type="ECO:0008006" key="3">
    <source>
        <dbReference type="Google" id="ProtNLM"/>
    </source>
</evidence>
<sequence length="81" mass="9103">MVALQIRDVPDSVRDLLAEEARRRGTSLQGYLLEVLEREAADASNRRWLAAMRRRADRGRSAIDADAIVAAIADARRERAE</sequence>
<dbReference type="SUPFAM" id="SSF47598">
    <property type="entry name" value="Ribbon-helix-helix"/>
    <property type="match status" value="1"/>
</dbReference>
<dbReference type="Proteomes" id="UP000585905">
    <property type="component" value="Unassembled WGS sequence"/>
</dbReference>
<dbReference type="AlphaFoldDB" id="A0A839EFT2"/>
<keyword evidence="2" id="KW-1185">Reference proteome</keyword>
<dbReference type="RefSeq" id="WP_182491252.1">
    <property type="nucleotide sequence ID" value="NZ_BAAAOV010000018.1"/>
</dbReference>
<reference evidence="1 2" key="1">
    <citation type="submission" date="2020-07" db="EMBL/GenBank/DDBJ databases">
        <title>Sequencing the genomes of 1000 actinobacteria strains.</title>
        <authorList>
            <person name="Klenk H.-P."/>
        </authorList>
    </citation>
    <scope>NUCLEOTIDE SEQUENCE [LARGE SCALE GENOMIC DNA]</scope>
    <source>
        <strain evidence="1 2">DSM 19663</strain>
    </source>
</reference>
<organism evidence="1 2">
    <name type="scientific">Microcella alkalica</name>
    <dbReference type="NCBI Taxonomy" id="355930"/>
    <lineage>
        <taxon>Bacteria</taxon>
        <taxon>Bacillati</taxon>
        <taxon>Actinomycetota</taxon>
        <taxon>Actinomycetes</taxon>
        <taxon>Micrococcales</taxon>
        <taxon>Microbacteriaceae</taxon>
        <taxon>Microcella</taxon>
    </lineage>
</organism>
<evidence type="ECO:0000313" key="1">
    <source>
        <dbReference type="EMBL" id="MBA8848458.1"/>
    </source>
</evidence>
<gene>
    <name evidence="1" type="ORF">FHX53_002062</name>
</gene>
<proteinExistence type="predicted"/>
<dbReference type="EMBL" id="JACGWX010000005">
    <property type="protein sequence ID" value="MBA8848458.1"/>
    <property type="molecule type" value="Genomic_DNA"/>
</dbReference>
<evidence type="ECO:0000313" key="2">
    <source>
        <dbReference type="Proteomes" id="UP000585905"/>
    </source>
</evidence>